<organism evidence="6 7">
    <name type="scientific">Ceraceosorus bombacis</name>
    <dbReference type="NCBI Taxonomy" id="401625"/>
    <lineage>
        <taxon>Eukaryota</taxon>
        <taxon>Fungi</taxon>
        <taxon>Dikarya</taxon>
        <taxon>Basidiomycota</taxon>
        <taxon>Ustilaginomycotina</taxon>
        <taxon>Exobasidiomycetes</taxon>
        <taxon>Ceraceosorales</taxon>
        <taxon>Ceraceosoraceae</taxon>
        <taxon>Ceraceosorus</taxon>
    </lineage>
</organism>
<evidence type="ECO:0000256" key="1">
    <source>
        <dbReference type="ARBA" id="ARBA00004141"/>
    </source>
</evidence>
<dbReference type="GO" id="GO:0005737">
    <property type="term" value="C:cytoplasm"/>
    <property type="evidence" value="ECO:0007669"/>
    <property type="project" value="UniProtKB-ARBA"/>
</dbReference>
<dbReference type="GO" id="GO:0012505">
    <property type="term" value="C:endomembrane system"/>
    <property type="evidence" value="ECO:0007669"/>
    <property type="project" value="UniProtKB-ARBA"/>
</dbReference>
<dbReference type="Proteomes" id="UP000054845">
    <property type="component" value="Unassembled WGS sequence"/>
</dbReference>
<name>A0A0P1BC98_9BASI</name>
<evidence type="ECO:0000256" key="2">
    <source>
        <dbReference type="ARBA" id="ARBA00022692"/>
    </source>
</evidence>
<evidence type="ECO:0000313" key="6">
    <source>
        <dbReference type="EMBL" id="CEH13046.1"/>
    </source>
</evidence>
<dbReference type="OrthoDB" id="660759at2759"/>
<sequence>MAGFSILTGPVAHLKHLTSKERLPFTISYFSSLGLTIYFALGPRAPTRQACSHIDVATASNVAMSRCPATRSRTLK</sequence>
<evidence type="ECO:0000256" key="4">
    <source>
        <dbReference type="ARBA" id="ARBA00023136"/>
    </source>
</evidence>
<dbReference type="GO" id="GO:0016192">
    <property type="term" value="P:vesicle-mediated transport"/>
    <property type="evidence" value="ECO:0007669"/>
    <property type="project" value="InterPro"/>
</dbReference>
<proteinExistence type="predicted"/>
<keyword evidence="7" id="KW-1185">Reference proteome</keyword>
<keyword evidence="2 5" id="KW-0812">Transmembrane</keyword>
<evidence type="ECO:0000256" key="5">
    <source>
        <dbReference type="SAM" id="Phobius"/>
    </source>
</evidence>
<keyword evidence="4 5" id="KW-0472">Membrane</keyword>
<protein>
    <submittedName>
        <fullName evidence="6">Er-to-golgi vesicle protein transport sft2</fullName>
    </submittedName>
</protein>
<dbReference type="STRING" id="401625.A0A0P1BC98"/>
<dbReference type="EMBL" id="CCYA01000192">
    <property type="protein sequence ID" value="CEH13046.1"/>
    <property type="molecule type" value="Genomic_DNA"/>
</dbReference>
<dbReference type="InterPro" id="IPR007305">
    <property type="entry name" value="Vesicle_transpt_Got1/SFT2"/>
</dbReference>
<comment type="subcellular location">
    <subcellularLocation>
        <location evidence="1">Membrane</location>
        <topology evidence="1">Multi-pass membrane protein</topology>
    </subcellularLocation>
</comment>
<keyword evidence="3 5" id="KW-1133">Transmembrane helix</keyword>
<dbReference type="AlphaFoldDB" id="A0A0P1BC98"/>
<feature type="transmembrane region" description="Helical" evidence="5">
    <location>
        <begin position="23"/>
        <end position="41"/>
    </location>
</feature>
<dbReference type="GO" id="GO:0016020">
    <property type="term" value="C:membrane"/>
    <property type="evidence" value="ECO:0007669"/>
    <property type="project" value="UniProtKB-SubCell"/>
</dbReference>
<accession>A0A0P1BC98</accession>
<reference evidence="6 7" key="1">
    <citation type="submission" date="2014-09" db="EMBL/GenBank/DDBJ databases">
        <authorList>
            <person name="Magalhaes I.L.F."/>
            <person name="Oliveira U."/>
            <person name="Santos F.R."/>
            <person name="Vidigal T.H.D.A."/>
            <person name="Brescovit A.D."/>
            <person name="Santos A.J."/>
        </authorList>
    </citation>
    <scope>NUCLEOTIDE SEQUENCE [LARGE SCALE GENOMIC DNA]</scope>
</reference>
<dbReference type="Pfam" id="PF04178">
    <property type="entry name" value="Got1"/>
    <property type="match status" value="1"/>
</dbReference>
<evidence type="ECO:0000313" key="7">
    <source>
        <dbReference type="Proteomes" id="UP000054845"/>
    </source>
</evidence>
<evidence type="ECO:0000256" key="3">
    <source>
        <dbReference type="ARBA" id="ARBA00022989"/>
    </source>
</evidence>